<protein>
    <submittedName>
        <fullName evidence="2">DUF3054 domain-containing protein</fullName>
    </submittedName>
</protein>
<dbReference type="Pfam" id="PF11255">
    <property type="entry name" value="DUF3054"/>
    <property type="match status" value="1"/>
</dbReference>
<evidence type="ECO:0000313" key="2">
    <source>
        <dbReference type="EMBL" id="MBO2989395.1"/>
    </source>
</evidence>
<dbReference type="RefSeq" id="WP_208237581.1">
    <property type="nucleotide sequence ID" value="NZ_BAAAQU010000001.1"/>
</dbReference>
<feature type="transmembrane region" description="Helical" evidence="1">
    <location>
        <begin position="75"/>
        <end position="92"/>
    </location>
</feature>
<organism evidence="2 3">
    <name type="scientific">Leucobacter tardus</name>
    <dbReference type="NCBI Taxonomy" id="501483"/>
    <lineage>
        <taxon>Bacteria</taxon>
        <taxon>Bacillati</taxon>
        <taxon>Actinomycetota</taxon>
        <taxon>Actinomycetes</taxon>
        <taxon>Micrococcales</taxon>
        <taxon>Microbacteriaceae</taxon>
        <taxon>Leucobacter</taxon>
    </lineage>
</organism>
<dbReference type="AlphaFoldDB" id="A0A939QEH8"/>
<evidence type="ECO:0000256" key="1">
    <source>
        <dbReference type="SAM" id="Phobius"/>
    </source>
</evidence>
<reference evidence="2" key="1">
    <citation type="submission" date="2021-03" db="EMBL/GenBank/DDBJ databases">
        <title>Leucobacter chromiisoli sp. nov., isolated from chromium-containing soil of chemical plant.</title>
        <authorList>
            <person name="Xu Z."/>
        </authorList>
    </citation>
    <scope>NUCLEOTIDE SEQUENCE</scope>
    <source>
        <strain evidence="2">K 70/01</strain>
    </source>
</reference>
<gene>
    <name evidence="2" type="ORF">J4H85_05215</name>
</gene>
<feature type="transmembrane region" description="Helical" evidence="1">
    <location>
        <begin position="98"/>
        <end position="117"/>
    </location>
</feature>
<accession>A0A939QEH8</accession>
<proteinExistence type="predicted"/>
<feature type="transmembrane region" description="Helical" evidence="1">
    <location>
        <begin position="12"/>
        <end position="31"/>
    </location>
</feature>
<keyword evidence="1" id="KW-0812">Transmembrane</keyword>
<dbReference type="InterPro" id="IPR021414">
    <property type="entry name" value="DUF3054"/>
</dbReference>
<sequence>MQTHSSLPLSRRATVVAATLDIVVILLFAWIGRSAHAEELTVLGTLQTAWPFLVGAAVGWTLVRAWKRPWALVRTGLPVWATSLVVGMGLRALTGSGIALPFVIVATVSLLIGLAGWRGIAALTRRLDREPRAD</sequence>
<keyword evidence="1" id="KW-0472">Membrane</keyword>
<keyword evidence="1" id="KW-1133">Transmembrane helix</keyword>
<comment type="caution">
    <text evidence="2">The sequence shown here is derived from an EMBL/GenBank/DDBJ whole genome shotgun (WGS) entry which is preliminary data.</text>
</comment>
<evidence type="ECO:0000313" key="3">
    <source>
        <dbReference type="Proteomes" id="UP000668403"/>
    </source>
</evidence>
<dbReference type="Proteomes" id="UP000668403">
    <property type="component" value="Unassembled WGS sequence"/>
</dbReference>
<feature type="transmembrane region" description="Helical" evidence="1">
    <location>
        <begin position="43"/>
        <end position="63"/>
    </location>
</feature>
<name>A0A939QEH8_9MICO</name>
<keyword evidence="3" id="KW-1185">Reference proteome</keyword>
<dbReference type="EMBL" id="JAGFBF010000003">
    <property type="protein sequence ID" value="MBO2989395.1"/>
    <property type="molecule type" value="Genomic_DNA"/>
</dbReference>